<proteinExistence type="predicted"/>
<sequence length="420" mass="48577">MSKTSIKILIVAESLDVNDSSATKGRVALIKNLKQCGYELKVFHYTRKHIILPGIECVAILEKKWTAWYWLSKVQLVIKRWFKINLNTFFEDKLGFSFAFFNDVKSIKDCLSKENRFAPDWVLTLSKAASFRSHMAVLKLPNLHEKWLAYVHDPYPMHCYPEPFNWFQPGHKQKEAFFREVSKKASYAIFPSQLLNEWMEQYFSGFLDKSIVIPHQASSKMVSKEVLHPDWFQGDSFTILHAGSLMKPRNPKGLVEGYQLFLSKNPEARDHSQLLLLGQKSYFKAYLDEKNEEISSLYLSGGYIDFNTVLALQNSVSVNVILEAKADISPFLPGKFPHCVMANKPIIHLGPEKSETYRLLGNDYQYHAHIDDIKKITVMIESLYQIWLKNNKTLQLDRQDLEAYISVSNLEQTFSKITKS</sequence>
<evidence type="ECO:0000313" key="1">
    <source>
        <dbReference type="EMBL" id="MDO5970562.1"/>
    </source>
</evidence>
<comment type="caution">
    <text evidence="1">The sequence shown here is derived from an EMBL/GenBank/DDBJ whole genome shotgun (WGS) entry which is preliminary data.</text>
</comment>
<protein>
    <submittedName>
        <fullName evidence="1">UDP-glycosyltransferase</fullName>
    </submittedName>
</protein>
<dbReference type="EMBL" id="JAUOEK010000120">
    <property type="protein sequence ID" value="MDO5970562.1"/>
    <property type="molecule type" value="Genomic_DNA"/>
</dbReference>
<dbReference type="SUPFAM" id="SSF53756">
    <property type="entry name" value="UDP-Glycosyltransferase/glycogen phosphorylase"/>
    <property type="match status" value="1"/>
</dbReference>
<reference evidence="1" key="1">
    <citation type="submission" date="2023-07" db="EMBL/GenBank/DDBJ databases">
        <title>Two novel species in the genus Flavivirga.</title>
        <authorList>
            <person name="Kwon K."/>
        </authorList>
    </citation>
    <scope>NUCLEOTIDE SEQUENCE</scope>
    <source>
        <strain evidence="1">KCTC 52353</strain>
    </source>
</reference>
<organism evidence="1 2">
    <name type="scientific">Flavivirga aquimarina</name>
    <dbReference type="NCBI Taxonomy" id="2027862"/>
    <lineage>
        <taxon>Bacteria</taxon>
        <taxon>Pseudomonadati</taxon>
        <taxon>Bacteroidota</taxon>
        <taxon>Flavobacteriia</taxon>
        <taxon>Flavobacteriales</taxon>
        <taxon>Flavobacteriaceae</taxon>
        <taxon>Flavivirga</taxon>
    </lineage>
</organism>
<evidence type="ECO:0000313" key="2">
    <source>
        <dbReference type="Proteomes" id="UP001176883"/>
    </source>
</evidence>
<name>A0ABT8WBP0_9FLAO</name>
<gene>
    <name evidence="1" type="ORF">Q4Q35_12165</name>
</gene>
<keyword evidence="2" id="KW-1185">Reference proteome</keyword>
<accession>A0ABT8WBP0</accession>
<dbReference type="Proteomes" id="UP001176883">
    <property type="component" value="Unassembled WGS sequence"/>
</dbReference>
<dbReference type="RefSeq" id="WP_303278250.1">
    <property type="nucleotide sequence ID" value="NZ_JAUOEK010000120.1"/>
</dbReference>